<sequence>MNRKMKQYKKIVMNLLILGITIQILNCKQSENSNESLLALLVTTQLAANCETPQLSGESIPLKFTPYKRVVTQYQGSLGYLNNFEFGRRIQMNMTESMPVQYTMLFYNANSPCDVPQDYSKNITSFSYFSARVNKTTVYTYPLSGGLMALATSFATSNTAPTDITLSIESTPVCKNPTTADGTLRNLPFNFKTTNSLAVIKIDSYTQNQQIVFTSNTTNLGNLQTLIVTGTDACFPTTYKTLNFQQNTLSANQVSWSSSTASGPLVILVQYFSESTTTAPNDIKIQIQ</sequence>
<organism evidence="1 2">
    <name type="scientific">Leptospira alstonii serovar Sichuan str. 79601</name>
    <dbReference type="NCBI Taxonomy" id="1218565"/>
    <lineage>
        <taxon>Bacteria</taxon>
        <taxon>Pseudomonadati</taxon>
        <taxon>Spirochaetota</taxon>
        <taxon>Spirochaetia</taxon>
        <taxon>Leptospirales</taxon>
        <taxon>Leptospiraceae</taxon>
        <taxon>Leptospira</taxon>
    </lineage>
</organism>
<accession>M6CUS3</accession>
<dbReference type="AlphaFoldDB" id="M6CUS3"/>
<name>M6CUS3_9LEPT</name>
<dbReference type="PATRIC" id="fig|1218565.3.peg.1937"/>
<protein>
    <submittedName>
        <fullName evidence="1">Uncharacterized protein</fullName>
    </submittedName>
</protein>
<dbReference type="Proteomes" id="UP000011988">
    <property type="component" value="Unassembled WGS sequence"/>
</dbReference>
<reference evidence="1 2" key="1">
    <citation type="submission" date="2013-01" db="EMBL/GenBank/DDBJ databases">
        <authorList>
            <person name="Harkins D.M."/>
            <person name="Durkin A.S."/>
            <person name="Brinkac L.M."/>
            <person name="Haft D.H."/>
            <person name="Selengut J.D."/>
            <person name="Sanka R."/>
            <person name="DePew J."/>
            <person name="Purushe J."/>
            <person name="Galloway R.L."/>
            <person name="Vinetz J.M."/>
            <person name="Sutton G.G."/>
            <person name="Nierman W.C."/>
            <person name="Fouts D.E."/>
        </authorList>
    </citation>
    <scope>NUCLEOTIDE SEQUENCE [LARGE SCALE GENOMIC DNA]</scope>
    <source>
        <strain evidence="1 2">79601</strain>
    </source>
</reference>
<comment type="caution">
    <text evidence="1">The sequence shown here is derived from an EMBL/GenBank/DDBJ whole genome shotgun (WGS) entry which is preliminary data.</text>
</comment>
<gene>
    <name evidence="1" type="ORF">LEP1GSC194_3588</name>
</gene>
<evidence type="ECO:0000313" key="2">
    <source>
        <dbReference type="Proteomes" id="UP000011988"/>
    </source>
</evidence>
<proteinExistence type="predicted"/>
<dbReference type="EMBL" id="ANIK01000035">
    <property type="protein sequence ID" value="EMJ95449.1"/>
    <property type="molecule type" value="Genomic_DNA"/>
</dbReference>
<evidence type="ECO:0000313" key="1">
    <source>
        <dbReference type="EMBL" id="EMJ95449.1"/>
    </source>
</evidence>